<name>A0A5C6RR73_9BACT</name>
<evidence type="ECO:0000313" key="2">
    <source>
        <dbReference type="EMBL" id="TXB64454.1"/>
    </source>
</evidence>
<dbReference type="PANTHER" id="PTHR43031:SF1">
    <property type="entry name" value="PYRIDINE NUCLEOTIDE-DISULPHIDE OXIDOREDUCTASE"/>
    <property type="match status" value="1"/>
</dbReference>
<organism evidence="2 3">
    <name type="scientific">Phaeodactylibacter luteus</name>
    <dbReference type="NCBI Taxonomy" id="1564516"/>
    <lineage>
        <taxon>Bacteria</taxon>
        <taxon>Pseudomonadati</taxon>
        <taxon>Bacteroidota</taxon>
        <taxon>Saprospiria</taxon>
        <taxon>Saprospirales</taxon>
        <taxon>Haliscomenobacteraceae</taxon>
        <taxon>Phaeodactylibacter</taxon>
    </lineage>
</organism>
<feature type="domain" description="Rhodanese" evidence="1">
    <location>
        <begin position="16"/>
        <end position="102"/>
    </location>
</feature>
<dbReference type="InterPro" id="IPR001763">
    <property type="entry name" value="Rhodanese-like_dom"/>
</dbReference>
<proteinExistence type="predicted"/>
<evidence type="ECO:0000259" key="1">
    <source>
        <dbReference type="PROSITE" id="PS50206"/>
    </source>
</evidence>
<dbReference type="CDD" id="cd00158">
    <property type="entry name" value="RHOD"/>
    <property type="match status" value="1"/>
</dbReference>
<dbReference type="InterPro" id="IPR036873">
    <property type="entry name" value="Rhodanese-like_dom_sf"/>
</dbReference>
<dbReference type="Pfam" id="PF00581">
    <property type="entry name" value="Rhodanese"/>
    <property type="match status" value="1"/>
</dbReference>
<comment type="caution">
    <text evidence="2">The sequence shown here is derived from an EMBL/GenBank/DDBJ whole genome shotgun (WGS) entry which is preliminary data.</text>
</comment>
<dbReference type="InterPro" id="IPR050229">
    <property type="entry name" value="GlpE_sulfurtransferase"/>
</dbReference>
<keyword evidence="3" id="KW-1185">Reference proteome</keyword>
<dbReference type="SUPFAM" id="SSF52821">
    <property type="entry name" value="Rhodanese/Cell cycle control phosphatase"/>
    <property type="match status" value="1"/>
</dbReference>
<dbReference type="PANTHER" id="PTHR43031">
    <property type="entry name" value="FAD-DEPENDENT OXIDOREDUCTASE"/>
    <property type="match status" value="1"/>
</dbReference>
<accession>A0A5C6RR73</accession>
<dbReference type="OrthoDB" id="9808735at2"/>
<dbReference type="SMART" id="SM00450">
    <property type="entry name" value="RHOD"/>
    <property type="match status" value="1"/>
</dbReference>
<reference evidence="2 3" key="1">
    <citation type="submission" date="2019-08" db="EMBL/GenBank/DDBJ databases">
        <title>Genome of Phaeodactylibacter luteus.</title>
        <authorList>
            <person name="Bowman J.P."/>
        </authorList>
    </citation>
    <scope>NUCLEOTIDE SEQUENCE [LARGE SCALE GENOMIC DNA]</scope>
    <source>
        <strain evidence="2 3">KCTC 42180</strain>
    </source>
</reference>
<gene>
    <name evidence="2" type="ORF">FRY97_07080</name>
</gene>
<dbReference type="AlphaFoldDB" id="A0A5C6RR73"/>
<sequence length="102" mass="11259">MAQDINVKELKERLDAGEEITLVDVREAYERAQFHIGGAFIPLGELHGRMDEIGAGKEDEIVVYCRSGNRSSVGKALLERAGYSQVRNLTGGMLDWVDQHGA</sequence>
<dbReference type="Gene3D" id="3.40.250.10">
    <property type="entry name" value="Rhodanese-like domain"/>
    <property type="match status" value="1"/>
</dbReference>
<dbReference type="RefSeq" id="WP_147166749.1">
    <property type="nucleotide sequence ID" value="NZ_VOOR01000011.1"/>
</dbReference>
<dbReference type="Proteomes" id="UP000321580">
    <property type="component" value="Unassembled WGS sequence"/>
</dbReference>
<evidence type="ECO:0000313" key="3">
    <source>
        <dbReference type="Proteomes" id="UP000321580"/>
    </source>
</evidence>
<dbReference type="EMBL" id="VOOR01000011">
    <property type="protein sequence ID" value="TXB64454.1"/>
    <property type="molecule type" value="Genomic_DNA"/>
</dbReference>
<protein>
    <submittedName>
        <fullName evidence="2">Rhodanese-like domain-containing protein</fullName>
    </submittedName>
</protein>
<dbReference type="PROSITE" id="PS50206">
    <property type="entry name" value="RHODANESE_3"/>
    <property type="match status" value="1"/>
</dbReference>